<keyword evidence="2" id="KW-1185">Reference proteome</keyword>
<accession>A0ABY5SXJ4</accession>
<protein>
    <recommendedName>
        <fullName evidence="3">Tail tape measure protein</fullName>
    </recommendedName>
</protein>
<dbReference type="RefSeq" id="WP_265558428.1">
    <property type="nucleotide sequence ID" value="NZ_CP092471.1"/>
</dbReference>
<dbReference type="Proteomes" id="UP001065265">
    <property type="component" value="Chromosome"/>
</dbReference>
<evidence type="ECO:0008006" key="3">
    <source>
        <dbReference type="Google" id="ProtNLM"/>
    </source>
</evidence>
<sequence length="620" mass="66930">MTAKIGTLNVDLTLETARFDKAARKIDGKSSKMQTSFARIAKSTAAIGAGLGVALAGVDRVFGDLAKKAVDLNNSAQVAGEGFEEFQRQAFAASKVGIEFEKLGDIFKDVRDRIGDFITTGGGPMADFFENIAPKVGVTAEQFKKLGGKDALQLYYDSLVKAGVSSEEMVFYLEAMASDATALIPLLEKNGKAFAELGAQTNIIDQDQLDKLKRYEDAQKRIEGKTQDLTLALVDAGLLDAFADLKLSLVDGVVEFDKFYTSVQKSTYNFGRSIEAAVNAIPASINRMITQIGTAITGRLSAIWDGAIAKVERVRQTFWNLWDKVTRRSYVPDMVDDIQREMARLDGVLVTPAQRAAQKTEKAFSDLMDRLYPKFAAIRDMKGDLDLIDEREDKKEISREMATELSAAVRRQARTGTTDRQQYDIRPGMVDSKPLTDKFKEVGDGLKGLADRSQVQTVRIARTFEDMAQATLASLNRLSSAIKGGGFLGILEGVVGIGLQLGSTGLFGKTIANNLNRVEARAMGGPVTAGRPYLVGERGPELVVPRHSGRVISNDNLAMGGKLQIEVIANNGGFEAMVRDQAGRVVAASAPHLVQAASGAAMGAMYRQSKRSMTPGGAIG</sequence>
<evidence type="ECO:0000313" key="1">
    <source>
        <dbReference type="EMBL" id="UVI39248.1"/>
    </source>
</evidence>
<organism evidence="1 2">
    <name type="scientific">Qipengyuania spongiae</name>
    <dbReference type="NCBI Taxonomy" id="2909673"/>
    <lineage>
        <taxon>Bacteria</taxon>
        <taxon>Pseudomonadati</taxon>
        <taxon>Pseudomonadota</taxon>
        <taxon>Alphaproteobacteria</taxon>
        <taxon>Sphingomonadales</taxon>
        <taxon>Erythrobacteraceae</taxon>
        <taxon>Qipengyuania</taxon>
    </lineage>
</organism>
<gene>
    <name evidence="1" type="ORF">L1F33_13610</name>
</gene>
<evidence type="ECO:0000313" key="2">
    <source>
        <dbReference type="Proteomes" id="UP001065265"/>
    </source>
</evidence>
<reference evidence="1" key="1">
    <citation type="submission" date="2022-02" db="EMBL/GenBank/DDBJ databases">
        <title>Qipengyuania spongiae sp. nov., isolated from marine sponge.</title>
        <authorList>
            <person name="Li Z."/>
            <person name="Zhang M."/>
        </authorList>
    </citation>
    <scope>NUCLEOTIDE SEQUENCE</scope>
    <source>
        <strain evidence="1">PHS-Z21</strain>
    </source>
</reference>
<name>A0ABY5SXJ4_9SPHN</name>
<proteinExistence type="predicted"/>
<dbReference type="EMBL" id="CP092471">
    <property type="protein sequence ID" value="UVI39248.1"/>
    <property type="molecule type" value="Genomic_DNA"/>
</dbReference>